<accession>A0A699QQF6</accession>
<feature type="non-terminal residue" evidence="2">
    <location>
        <position position="1"/>
    </location>
</feature>
<dbReference type="EMBL" id="BKCJ011060736">
    <property type="protein sequence ID" value="GFC77369.1"/>
    <property type="molecule type" value="Genomic_DNA"/>
</dbReference>
<dbReference type="AlphaFoldDB" id="A0A699QQF6"/>
<gene>
    <name evidence="2" type="ORF">Tci_849339</name>
</gene>
<name>A0A699QQF6_TANCI</name>
<sequence>GDPQAALRDTRIFDSGCSRHMTGNKSFLSDYQEYD</sequence>
<dbReference type="Pfam" id="PF22936">
    <property type="entry name" value="Pol_BBD"/>
    <property type="match status" value="1"/>
</dbReference>
<evidence type="ECO:0000259" key="1">
    <source>
        <dbReference type="Pfam" id="PF22936"/>
    </source>
</evidence>
<reference evidence="2" key="1">
    <citation type="journal article" date="2019" name="Sci. Rep.">
        <title>Draft genome of Tanacetum cinerariifolium, the natural source of mosquito coil.</title>
        <authorList>
            <person name="Yamashiro T."/>
            <person name="Shiraishi A."/>
            <person name="Satake H."/>
            <person name="Nakayama K."/>
        </authorList>
    </citation>
    <scope>NUCLEOTIDE SEQUENCE</scope>
</reference>
<feature type="domain" description="Retrovirus-related Pol polyprotein from transposon TNT 1-94-like beta-barrel" evidence="1">
    <location>
        <begin position="12"/>
        <end position="34"/>
    </location>
</feature>
<evidence type="ECO:0000313" key="2">
    <source>
        <dbReference type="EMBL" id="GFC77369.1"/>
    </source>
</evidence>
<comment type="caution">
    <text evidence="2">The sequence shown here is derived from an EMBL/GenBank/DDBJ whole genome shotgun (WGS) entry which is preliminary data.</text>
</comment>
<dbReference type="InterPro" id="IPR054722">
    <property type="entry name" value="PolX-like_BBD"/>
</dbReference>
<protein>
    <recommendedName>
        <fullName evidence="1">Retrovirus-related Pol polyprotein from transposon TNT 1-94-like beta-barrel domain-containing protein</fullName>
    </recommendedName>
</protein>
<proteinExistence type="predicted"/>
<organism evidence="2">
    <name type="scientific">Tanacetum cinerariifolium</name>
    <name type="common">Dalmatian daisy</name>
    <name type="synonym">Chrysanthemum cinerariifolium</name>
    <dbReference type="NCBI Taxonomy" id="118510"/>
    <lineage>
        <taxon>Eukaryota</taxon>
        <taxon>Viridiplantae</taxon>
        <taxon>Streptophyta</taxon>
        <taxon>Embryophyta</taxon>
        <taxon>Tracheophyta</taxon>
        <taxon>Spermatophyta</taxon>
        <taxon>Magnoliopsida</taxon>
        <taxon>eudicotyledons</taxon>
        <taxon>Gunneridae</taxon>
        <taxon>Pentapetalae</taxon>
        <taxon>asterids</taxon>
        <taxon>campanulids</taxon>
        <taxon>Asterales</taxon>
        <taxon>Asteraceae</taxon>
        <taxon>Asteroideae</taxon>
        <taxon>Anthemideae</taxon>
        <taxon>Anthemidinae</taxon>
        <taxon>Tanacetum</taxon>
    </lineage>
</organism>